<dbReference type="PROSITE" id="PS51257">
    <property type="entry name" value="PROKAR_LIPOPROTEIN"/>
    <property type="match status" value="1"/>
</dbReference>
<sequence>MARRRLIAIVLTVGALAGGCTPFPTDLRKVDWVAVTGRDLNCPGRVVKATFSPQFHDVNADGRNEAFVAMRCDLSGAAYQIEVFDGASDPDNPVRIAVLARNAHVPRTEMIFLDGGCLAFVGGTTVVRGTGYSADNTGTVADRQIVVTTTWRNGKPEIGTPQPTRMLRATDCP</sequence>
<proteinExistence type="predicted"/>
<dbReference type="AlphaFoldDB" id="A0A239MN56"/>
<dbReference type="Proteomes" id="UP000198362">
    <property type="component" value="Unassembled WGS sequence"/>
</dbReference>
<protein>
    <recommendedName>
        <fullName evidence="3">Lipoprotein</fullName>
    </recommendedName>
</protein>
<name>A0A239MN56_9ACTN</name>
<evidence type="ECO:0000313" key="1">
    <source>
        <dbReference type="EMBL" id="SNT44161.1"/>
    </source>
</evidence>
<dbReference type="EMBL" id="FZPH01000006">
    <property type="protein sequence ID" value="SNT44161.1"/>
    <property type="molecule type" value="Genomic_DNA"/>
</dbReference>
<organism evidence="1 2">
    <name type="scientific">Asanoa hainanensis</name>
    <dbReference type="NCBI Taxonomy" id="560556"/>
    <lineage>
        <taxon>Bacteria</taxon>
        <taxon>Bacillati</taxon>
        <taxon>Actinomycetota</taxon>
        <taxon>Actinomycetes</taxon>
        <taxon>Micromonosporales</taxon>
        <taxon>Micromonosporaceae</taxon>
        <taxon>Asanoa</taxon>
    </lineage>
</organism>
<reference evidence="1 2" key="1">
    <citation type="submission" date="2017-06" db="EMBL/GenBank/DDBJ databases">
        <authorList>
            <person name="Kim H.J."/>
            <person name="Triplett B.A."/>
        </authorList>
    </citation>
    <scope>NUCLEOTIDE SEQUENCE [LARGE SCALE GENOMIC DNA]</scope>
    <source>
        <strain evidence="1 2">CGMCC 4.5593</strain>
    </source>
</reference>
<evidence type="ECO:0000313" key="2">
    <source>
        <dbReference type="Proteomes" id="UP000198362"/>
    </source>
</evidence>
<evidence type="ECO:0008006" key="3">
    <source>
        <dbReference type="Google" id="ProtNLM"/>
    </source>
</evidence>
<gene>
    <name evidence="1" type="ORF">SAMN05421812_10681</name>
</gene>
<keyword evidence="2" id="KW-1185">Reference proteome</keyword>
<accession>A0A239MN56</accession>